<comment type="catalytic activity">
    <reaction evidence="1">
        <text>a uridine in mRNA = a pseudouridine in mRNA</text>
        <dbReference type="Rhea" id="RHEA:56644"/>
        <dbReference type="Rhea" id="RHEA-COMP:14658"/>
        <dbReference type="Rhea" id="RHEA-COMP:14659"/>
        <dbReference type="ChEBI" id="CHEBI:65314"/>
        <dbReference type="ChEBI" id="CHEBI:65315"/>
    </reaction>
</comment>
<comment type="catalytic activity">
    <reaction evidence="2">
        <text>uridine in snRNA = pseudouridine in snRNA</text>
        <dbReference type="Rhea" id="RHEA:51124"/>
        <dbReference type="Rhea" id="RHEA-COMP:12891"/>
        <dbReference type="Rhea" id="RHEA-COMP:12892"/>
        <dbReference type="ChEBI" id="CHEBI:65314"/>
        <dbReference type="ChEBI" id="CHEBI:65315"/>
    </reaction>
</comment>
<feature type="region of interest" description="Disordered" evidence="16">
    <location>
        <begin position="575"/>
        <end position="596"/>
    </location>
</feature>
<dbReference type="SUPFAM" id="SSF55120">
    <property type="entry name" value="Pseudouridine synthase"/>
    <property type="match status" value="1"/>
</dbReference>
<protein>
    <recommendedName>
        <fullName evidence="11">tRNA pseudouridine synthase 1</fullName>
    </recommendedName>
    <alternativeName>
        <fullName evidence="12">tRNA pseudouridylate synthase 1</fullName>
    </alternativeName>
    <alternativeName>
        <fullName evidence="13">tRNA-uridine isomerase 1</fullName>
    </alternativeName>
</protein>
<dbReference type="GO" id="GO:0031120">
    <property type="term" value="P:snRNA pseudouridine synthesis"/>
    <property type="evidence" value="ECO:0007669"/>
    <property type="project" value="UniProtKB-ARBA"/>
</dbReference>
<dbReference type="InterPro" id="IPR020097">
    <property type="entry name" value="PsdUridine_synth_TruA_a/b_dom"/>
</dbReference>
<evidence type="ECO:0000256" key="4">
    <source>
        <dbReference type="ARBA" id="ARBA00009375"/>
    </source>
</evidence>
<evidence type="ECO:0000256" key="7">
    <source>
        <dbReference type="ARBA" id="ARBA00023235"/>
    </source>
</evidence>
<dbReference type="GO" id="GO:0009982">
    <property type="term" value="F:pseudouridine synthase activity"/>
    <property type="evidence" value="ECO:0007669"/>
    <property type="project" value="InterPro"/>
</dbReference>
<dbReference type="GO" id="GO:0003723">
    <property type="term" value="F:RNA binding"/>
    <property type="evidence" value="ECO:0007669"/>
    <property type="project" value="InterPro"/>
</dbReference>
<dbReference type="FunFam" id="3.30.70.660:FF:000002">
    <property type="entry name" value="tRNA pseudouridine synthase"/>
    <property type="match status" value="1"/>
</dbReference>
<evidence type="ECO:0000256" key="3">
    <source>
        <dbReference type="ARBA" id="ARBA00004123"/>
    </source>
</evidence>
<evidence type="ECO:0000256" key="6">
    <source>
        <dbReference type="ARBA" id="ARBA00022694"/>
    </source>
</evidence>
<feature type="compositionally biased region" description="Basic and acidic residues" evidence="16">
    <location>
        <begin position="75"/>
        <end position="85"/>
    </location>
</feature>
<sequence length="596" mass="66638">MTDTNDSSEASLLPPDSSLATNAFTGDQTVPPSSYSQGTKNSRARPHNNRGRGGSSSSSCSKRKKQDQGRTAYKRNRDSKWEPRNAEAVSVKGGGEDGEGGGKEERRPKKKVAVLIGYCGTGYRGMQLNPPHKSIEGDLFEAFVQAGAISKANSDDPKKVSSSHFYIALSSLVRCARTDKGVHAAGNAISLKLIIEDPDIVQKINSHLPEQIRVWGIVRTVGSFSSYQQCDSRRYEYLVPSHCFLPPHPKSYLAKVCSKVAEGEGDLEGFLKRNEECDGWWEEVNKKIYQQLGDVDKEVLDKALEYEVKSGAAIEHKERMGSQEEAVDNPDIDLNVPLAEDAIGGEINVGARLWRKIGAVYRAEKKTYRISPQRLQKVREGFKSYEGTHNFHNFTIQKTFKDPSSKRFIKSFEVLDPVIINNTEWLSLRVHGQSFMMHQIRREGKMVGMVIMVVRTGCPLERIKEACGPRVVPIPKAPSLGLLLESPVFDAYNRKAERDFQKEPIDFSKHAKEIGAFRDKMIYTKLFEEEERAHVYTQFVHFIDSYRSPLFHYLSSAGLKALDEVGEEQGARAMGLQLLPDNESEDEDAVKSAEAG</sequence>
<dbReference type="InterPro" id="IPR020103">
    <property type="entry name" value="PsdUridine_synth_cat_dom_sf"/>
</dbReference>
<keyword evidence="6" id="KW-0819">tRNA processing</keyword>
<evidence type="ECO:0000256" key="11">
    <source>
        <dbReference type="ARBA" id="ARBA00073968"/>
    </source>
</evidence>
<feature type="domain" description="Pseudouridine synthase I TruA alpha/beta" evidence="17">
    <location>
        <begin position="383"/>
        <end position="490"/>
    </location>
</feature>
<feature type="region of interest" description="Disordered" evidence="16">
    <location>
        <begin position="1"/>
        <end position="107"/>
    </location>
</feature>
<evidence type="ECO:0000256" key="12">
    <source>
        <dbReference type="ARBA" id="ARBA00079072"/>
    </source>
</evidence>
<evidence type="ECO:0000256" key="13">
    <source>
        <dbReference type="ARBA" id="ARBA00080858"/>
    </source>
</evidence>
<gene>
    <name evidence="18" type="ORF">GSTUAT00001063001</name>
</gene>
<evidence type="ECO:0000313" key="19">
    <source>
        <dbReference type="Proteomes" id="UP001412239"/>
    </source>
</evidence>
<keyword evidence="7" id="KW-0413">Isomerase</keyword>
<comment type="subcellular location">
    <subcellularLocation>
        <location evidence="3">Nucleus</location>
    </subcellularLocation>
</comment>
<dbReference type="PANTHER" id="PTHR11142">
    <property type="entry name" value="PSEUDOURIDYLATE SYNTHASE"/>
    <property type="match status" value="1"/>
</dbReference>
<dbReference type="GO" id="GO:0005634">
    <property type="term" value="C:nucleus"/>
    <property type="evidence" value="ECO:0007669"/>
    <property type="project" value="UniProtKB-SubCell"/>
</dbReference>
<keyword evidence="19" id="KW-1185">Reference proteome</keyword>
<dbReference type="Proteomes" id="UP001412239">
    <property type="component" value="Unassembled WGS sequence"/>
</dbReference>
<dbReference type="InterPro" id="IPR001406">
    <property type="entry name" value="PsdUridine_synth_TruA"/>
</dbReference>
<feature type="compositionally biased region" description="Polar residues" evidence="16">
    <location>
        <begin position="1"/>
        <end position="10"/>
    </location>
</feature>
<evidence type="ECO:0000256" key="8">
    <source>
        <dbReference type="ARBA" id="ARBA00023242"/>
    </source>
</evidence>
<dbReference type="GO" id="GO:0006397">
    <property type="term" value="P:mRNA processing"/>
    <property type="evidence" value="ECO:0007669"/>
    <property type="project" value="UniProtKB-KW"/>
</dbReference>
<dbReference type="Gene3D" id="3.30.70.660">
    <property type="entry name" value="Pseudouridine synthase I, catalytic domain, C-terminal subdomain"/>
    <property type="match status" value="1"/>
</dbReference>
<dbReference type="CDD" id="cd02568">
    <property type="entry name" value="PseudoU_synth_PUS1_PUS2"/>
    <property type="match status" value="1"/>
</dbReference>
<evidence type="ECO:0000259" key="17">
    <source>
        <dbReference type="Pfam" id="PF01416"/>
    </source>
</evidence>
<proteinExistence type="inferred from homology"/>
<dbReference type="AlphaFoldDB" id="A0A292Q762"/>
<comment type="function">
    <text evidence="10">Formation of pseudouridine at positions 27 and 28 in the anticodon stem and loop of transfer RNAs; at positions 34 and 36 of intron-containing precursor tRNA(Ile) and at position 35 in the intron-containing tRNA(Tyr). Catalyzes pseudouridylation at position 44 in U2 snRNA. Also catalyzes pseudouridylation of mRNAs.</text>
</comment>
<dbReference type="PANTHER" id="PTHR11142:SF4">
    <property type="entry name" value="PSEUDOURIDYLATE SYNTHASE 1 HOMOLOG"/>
    <property type="match status" value="1"/>
</dbReference>
<reference evidence="18" key="1">
    <citation type="submission" date="2015-10" db="EMBL/GenBank/DDBJ databases">
        <authorList>
            <person name="Regsiter A."/>
            <person name="william w."/>
        </authorList>
    </citation>
    <scope>NUCLEOTIDE SEQUENCE</scope>
    <source>
        <strain evidence="18">Montdore</strain>
    </source>
</reference>
<dbReference type="InterPro" id="IPR041708">
    <property type="entry name" value="PUS1/PUS2-like"/>
</dbReference>
<evidence type="ECO:0000256" key="10">
    <source>
        <dbReference type="ARBA" id="ARBA00053072"/>
    </source>
</evidence>
<accession>A0A292Q762</accession>
<feature type="active site" description="Nucleophile" evidence="14">
    <location>
        <position position="179"/>
    </location>
</feature>
<comment type="similarity">
    <text evidence="4">Belongs to the tRNA pseudouridine synthase TruA family.</text>
</comment>
<organism evidence="18 19">
    <name type="scientific">Tuber aestivum</name>
    <name type="common">summer truffle</name>
    <dbReference type="NCBI Taxonomy" id="59557"/>
    <lineage>
        <taxon>Eukaryota</taxon>
        <taxon>Fungi</taxon>
        <taxon>Dikarya</taxon>
        <taxon>Ascomycota</taxon>
        <taxon>Pezizomycotina</taxon>
        <taxon>Pezizomycetes</taxon>
        <taxon>Pezizales</taxon>
        <taxon>Tuberaceae</taxon>
        <taxon>Tuber</taxon>
    </lineage>
</organism>
<dbReference type="GO" id="GO:1990481">
    <property type="term" value="P:mRNA pseudouridine synthesis"/>
    <property type="evidence" value="ECO:0007669"/>
    <property type="project" value="TreeGrafter"/>
</dbReference>
<evidence type="ECO:0000256" key="9">
    <source>
        <dbReference type="ARBA" id="ARBA00036943"/>
    </source>
</evidence>
<dbReference type="InterPro" id="IPR020095">
    <property type="entry name" value="PsdUridine_synth_TruA_C"/>
</dbReference>
<keyword evidence="8" id="KW-0539">Nucleus</keyword>
<evidence type="ECO:0000256" key="1">
    <source>
        <dbReference type="ARBA" id="ARBA00001166"/>
    </source>
</evidence>
<dbReference type="EMBL" id="LN890955">
    <property type="protein sequence ID" value="CUS14778.1"/>
    <property type="molecule type" value="Genomic_DNA"/>
</dbReference>
<evidence type="ECO:0000256" key="15">
    <source>
        <dbReference type="PIRSR" id="PIRSR641708-2"/>
    </source>
</evidence>
<evidence type="ECO:0000256" key="14">
    <source>
        <dbReference type="PIRSR" id="PIRSR641708-1"/>
    </source>
</evidence>
<dbReference type="InterPro" id="IPR020094">
    <property type="entry name" value="TruA/RsuA/RluB/E/F_N"/>
</dbReference>
<dbReference type="Gene3D" id="3.30.70.580">
    <property type="entry name" value="Pseudouridine synthase I, catalytic domain, N-terminal subdomain"/>
    <property type="match status" value="1"/>
</dbReference>
<comment type="catalytic activity">
    <reaction evidence="9">
        <text>a uridine in tRNA = a pseudouridine in tRNA</text>
        <dbReference type="Rhea" id="RHEA:54572"/>
        <dbReference type="Rhea" id="RHEA-COMP:13339"/>
        <dbReference type="Rhea" id="RHEA-COMP:13934"/>
        <dbReference type="ChEBI" id="CHEBI:65314"/>
        <dbReference type="ChEBI" id="CHEBI:65315"/>
    </reaction>
</comment>
<keyword evidence="5" id="KW-0507">mRNA processing</keyword>
<dbReference type="FunFam" id="3.30.70.580:FF:000002">
    <property type="entry name" value="tRNA pseudouridine synthase"/>
    <property type="match status" value="1"/>
</dbReference>
<feature type="compositionally biased region" description="Polar residues" evidence="16">
    <location>
        <begin position="18"/>
        <end position="41"/>
    </location>
</feature>
<evidence type="ECO:0000256" key="5">
    <source>
        <dbReference type="ARBA" id="ARBA00022664"/>
    </source>
</evidence>
<evidence type="ECO:0000313" key="18">
    <source>
        <dbReference type="EMBL" id="CUS14778.1"/>
    </source>
</evidence>
<dbReference type="GO" id="GO:0031119">
    <property type="term" value="P:tRNA pseudouridine synthesis"/>
    <property type="evidence" value="ECO:0007669"/>
    <property type="project" value="InterPro"/>
</dbReference>
<feature type="binding site" evidence="15">
    <location>
        <position position="235"/>
    </location>
    <ligand>
        <name>substrate</name>
    </ligand>
</feature>
<evidence type="ECO:0000256" key="2">
    <source>
        <dbReference type="ARBA" id="ARBA00001832"/>
    </source>
</evidence>
<name>A0A292Q762_9PEZI</name>
<dbReference type="Pfam" id="PF01416">
    <property type="entry name" value="PseudoU_synth_1"/>
    <property type="match status" value="1"/>
</dbReference>
<evidence type="ECO:0000256" key="16">
    <source>
        <dbReference type="SAM" id="MobiDB-lite"/>
    </source>
</evidence>